<dbReference type="AlphaFoldDB" id="A0A845D964"/>
<name>A0A845D964_9BACT</name>
<accession>A0A845D964</accession>
<dbReference type="Pfam" id="PF07995">
    <property type="entry name" value="GSDH"/>
    <property type="match status" value="1"/>
</dbReference>
<gene>
    <name evidence="3" type="ORF">F4X82_00455</name>
</gene>
<evidence type="ECO:0000259" key="2">
    <source>
        <dbReference type="Pfam" id="PF07995"/>
    </source>
</evidence>
<dbReference type="Proteomes" id="UP000449092">
    <property type="component" value="Unassembled WGS sequence"/>
</dbReference>
<dbReference type="Gene3D" id="2.120.10.30">
    <property type="entry name" value="TolB, C-terminal domain"/>
    <property type="match status" value="1"/>
</dbReference>
<feature type="domain" description="Glucose/Sorbosone dehydrogenase" evidence="2">
    <location>
        <begin position="71"/>
        <end position="367"/>
    </location>
</feature>
<dbReference type="PANTHER" id="PTHR19328">
    <property type="entry name" value="HEDGEHOG-INTERACTING PROTEIN"/>
    <property type="match status" value="1"/>
</dbReference>
<protein>
    <submittedName>
        <fullName evidence="3">PQQ-dependent sugar dehydrogenase</fullName>
    </submittedName>
</protein>
<feature type="region of interest" description="Disordered" evidence="1">
    <location>
        <begin position="33"/>
        <end position="56"/>
    </location>
</feature>
<sequence>MPNRFLFLFLFVFIIFAVVGGVLLFGQDAQENEQSQNTQENEQIQDTQRPSTKDVMPKDNVDTYTVIADNLEIPWDIAFLPDGDIVATERNGTLSRIRKDGTRIHITQVGAHHRGEGGLLGVAIHPLFEENNYIYLYSTQQIEQGTINRVERFTLHDTDLSNNKVIIDTIPGAIYHDGGRIDFGPDGYLYITTGDATTPNISQDRNSLAGKILRVTDEGAPAPNNPFGSAIFSLGHRNPQGLAWDKDGTLWSTEHGRSGSLSGLDEINKIQPGTNYGWPLLQGSETESGFVAPVLHSGSETWAPASASFVGDTLFFGGLRGSALYGYNIHTGTLKKFYTDTFGRIRTVRYHEAENALYITTSNRDGRGDPLLGDDKIIKIPVDVLSM</sequence>
<evidence type="ECO:0000256" key="1">
    <source>
        <dbReference type="SAM" id="MobiDB-lite"/>
    </source>
</evidence>
<reference evidence="3 4" key="1">
    <citation type="submission" date="2019-09" db="EMBL/GenBank/DDBJ databases">
        <title>Characterisation of the sponge microbiome using genome-centric metagenomics.</title>
        <authorList>
            <person name="Engelberts J.P."/>
            <person name="Robbins S.J."/>
            <person name="De Goeij J.M."/>
            <person name="Aranda M."/>
            <person name="Bell S.C."/>
            <person name="Webster N.S."/>
        </authorList>
    </citation>
    <scope>NUCLEOTIDE SEQUENCE [LARGE SCALE GENOMIC DNA]</scope>
    <source>
        <strain evidence="3">SB0662_bin_43</strain>
    </source>
</reference>
<dbReference type="InterPro" id="IPR012938">
    <property type="entry name" value="Glc/Sorbosone_DH"/>
</dbReference>
<dbReference type="PANTHER" id="PTHR19328:SF13">
    <property type="entry name" value="HIPL1 PROTEIN"/>
    <property type="match status" value="1"/>
</dbReference>
<feature type="compositionally biased region" description="Low complexity" evidence="1">
    <location>
        <begin position="33"/>
        <end position="45"/>
    </location>
</feature>
<dbReference type="InterPro" id="IPR011042">
    <property type="entry name" value="6-blade_b-propeller_TolB-like"/>
</dbReference>
<proteinExistence type="predicted"/>
<organism evidence="3 4">
    <name type="scientific">Candidatus Spechtbacteria bacterium SB0662_bin_43</name>
    <dbReference type="NCBI Taxonomy" id="2604897"/>
    <lineage>
        <taxon>Bacteria</taxon>
        <taxon>Candidatus Spechtiibacteriota</taxon>
    </lineage>
</organism>
<evidence type="ECO:0000313" key="3">
    <source>
        <dbReference type="EMBL" id="MYE37979.1"/>
    </source>
</evidence>
<dbReference type="SUPFAM" id="SSF50952">
    <property type="entry name" value="Soluble quinoprotein glucose dehydrogenase"/>
    <property type="match status" value="1"/>
</dbReference>
<dbReference type="InterPro" id="IPR011041">
    <property type="entry name" value="Quinoprot_gluc/sorb_DH_b-prop"/>
</dbReference>
<dbReference type="EMBL" id="VXOY01000005">
    <property type="protein sequence ID" value="MYE37979.1"/>
    <property type="molecule type" value="Genomic_DNA"/>
</dbReference>
<comment type="caution">
    <text evidence="3">The sequence shown here is derived from an EMBL/GenBank/DDBJ whole genome shotgun (WGS) entry which is preliminary data.</text>
</comment>
<evidence type="ECO:0000313" key="4">
    <source>
        <dbReference type="Proteomes" id="UP000449092"/>
    </source>
</evidence>